<keyword evidence="1" id="KW-0732">Signal</keyword>
<dbReference type="InterPro" id="IPR036249">
    <property type="entry name" value="Thioredoxin-like_sf"/>
</dbReference>
<organism evidence="3 4">
    <name type="scientific">Roseibaca calidilacus</name>
    <dbReference type="NCBI Taxonomy" id="1666912"/>
    <lineage>
        <taxon>Bacteria</taxon>
        <taxon>Pseudomonadati</taxon>
        <taxon>Pseudomonadota</taxon>
        <taxon>Alphaproteobacteria</taxon>
        <taxon>Rhodobacterales</taxon>
        <taxon>Paracoccaceae</taxon>
        <taxon>Roseinatronobacter</taxon>
    </lineage>
</organism>
<feature type="signal peptide" evidence="1">
    <location>
        <begin position="1"/>
        <end position="23"/>
    </location>
</feature>
<evidence type="ECO:0000313" key="4">
    <source>
        <dbReference type="Proteomes" id="UP000050413"/>
    </source>
</evidence>
<dbReference type="EMBL" id="LJSG01000020">
    <property type="protein sequence ID" value="KPP89910.1"/>
    <property type="molecule type" value="Genomic_DNA"/>
</dbReference>
<evidence type="ECO:0000313" key="5">
    <source>
        <dbReference type="Proteomes" id="UP000182045"/>
    </source>
</evidence>
<dbReference type="EMBL" id="FBYC01000004">
    <property type="protein sequence ID" value="CUX80983.1"/>
    <property type="molecule type" value="Genomic_DNA"/>
</dbReference>
<comment type="caution">
    <text evidence="3">The sequence shown here is derived from an EMBL/GenBank/DDBJ whole genome shotgun (WGS) entry which is preliminary data.</text>
</comment>
<dbReference type="InterPro" id="IPR010634">
    <property type="entry name" value="DUF1223"/>
</dbReference>
<sequence>MRQHSALAFALCALIGSAGPLWAQQNPVVVELYTSQGCAACPPADELLNQMADHDAILPLALHVDYWDYIGWADTFGKTAFSERQKAYAREMGRKSVYTPQMVIGGVDDVQGNATMQVMAQIAEHRMNPVGGGRVSVQITARDGGGVTITAQSPLGLDHAVDVQLVRFLNEATVEILAGENEGRFLTYRNIVTDWNMLGAWDGLEPFNHTVTENLPQGSGMAVLVQEQGQGPVLGAARYP</sequence>
<dbReference type="STRING" id="1666912.Ga0058931_1449"/>
<dbReference type="SUPFAM" id="SSF52833">
    <property type="entry name" value="Thioredoxin-like"/>
    <property type="match status" value="1"/>
</dbReference>
<accession>A0A0P7W738</accession>
<evidence type="ECO:0000256" key="1">
    <source>
        <dbReference type="SAM" id="SignalP"/>
    </source>
</evidence>
<dbReference type="OrthoDB" id="9808254at2"/>
<dbReference type="Proteomes" id="UP000050413">
    <property type="component" value="Unassembled WGS sequence"/>
</dbReference>
<dbReference type="PANTHER" id="PTHR36057:SF1">
    <property type="entry name" value="LIPOPROTEIN LIPID ATTACHMENT SITE-LIKE PROTEIN, PUTATIVE (DUF1223)-RELATED"/>
    <property type="match status" value="1"/>
</dbReference>
<dbReference type="PANTHER" id="PTHR36057">
    <property type="match status" value="1"/>
</dbReference>
<dbReference type="PATRIC" id="fig|1666912.4.peg.236"/>
<proteinExistence type="predicted"/>
<gene>
    <name evidence="2" type="ORF">Ga0058931_1449</name>
    <name evidence="3" type="ORF">HLUCCA05_07035</name>
</gene>
<evidence type="ECO:0008006" key="6">
    <source>
        <dbReference type="Google" id="ProtNLM"/>
    </source>
</evidence>
<reference evidence="2 5" key="2">
    <citation type="submission" date="2016-01" db="EMBL/GenBank/DDBJ databases">
        <authorList>
            <person name="Varghese N."/>
        </authorList>
    </citation>
    <scope>NUCLEOTIDE SEQUENCE [LARGE SCALE GENOMIC DNA]</scope>
    <source>
        <strain evidence="2 5">HL-91</strain>
    </source>
</reference>
<reference evidence="3 4" key="1">
    <citation type="submission" date="2015-09" db="EMBL/GenBank/DDBJ databases">
        <title>Identification and resolution of microdiversity through metagenomic sequencing of parallel consortia.</title>
        <authorList>
            <person name="Nelson W.C."/>
            <person name="Romine M.F."/>
            <person name="Lindemann S.R."/>
        </authorList>
    </citation>
    <scope>NUCLEOTIDE SEQUENCE [LARGE SCALE GENOMIC DNA]</scope>
    <source>
        <strain evidence="3">HL-91</strain>
    </source>
</reference>
<name>A0A0P7W738_9RHOB</name>
<protein>
    <recommendedName>
        <fullName evidence="6">Secreted protein</fullName>
    </recommendedName>
</protein>
<evidence type="ECO:0000313" key="2">
    <source>
        <dbReference type="EMBL" id="CUX80983.1"/>
    </source>
</evidence>
<keyword evidence="5" id="KW-1185">Reference proteome</keyword>
<dbReference type="RefSeq" id="WP_072245742.1">
    <property type="nucleotide sequence ID" value="NZ_FBYC01000004.1"/>
</dbReference>
<dbReference type="Proteomes" id="UP000182045">
    <property type="component" value="Unassembled WGS sequence"/>
</dbReference>
<dbReference type="AlphaFoldDB" id="A0A0P7W738"/>
<feature type="chain" id="PRO_5010270495" description="Secreted protein" evidence="1">
    <location>
        <begin position="24"/>
        <end position="240"/>
    </location>
</feature>
<dbReference type="Pfam" id="PF06764">
    <property type="entry name" value="DUF1223"/>
    <property type="match status" value="1"/>
</dbReference>
<evidence type="ECO:0000313" key="3">
    <source>
        <dbReference type="EMBL" id="KPP89910.1"/>
    </source>
</evidence>